<dbReference type="RefSeq" id="WP_069965870.1">
    <property type="nucleotide sequence ID" value="NZ_CM124774.1"/>
</dbReference>
<evidence type="ECO:0000313" key="1">
    <source>
        <dbReference type="EMBL" id="OEJ76517.1"/>
    </source>
</evidence>
<organism evidence="1">
    <name type="scientific">Desertifilum tharense IPPAS B-1220</name>
    <dbReference type="NCBI Taxonomy" id="1781255"/>
    <lineage>
        <taxon>Bacteria</taxon>
        <taxon>Bacillati</taxon>
        <taxon>Cyanobacteriota</taxon>
        <taxon>Cyanophyceae</taxon>
        <taxon>Desertifilales</taxon>
        <taxon>Desertifilaceae</taxon>
        <taxon>Desertifilum</taxon>
    </lineage>
</organism>
<proteinExistence type="predicted"/>
<accession>A0A1E5QPK2</accession>
<reference evidence="1" key="1">
    <citation type="submission" date="2016-09" db="EMBL/GenBank/DDBJ databases">
        <title>Draft genome of thermotolerant cyanobacterium Desertifilum sp. strain IPPAS B-1220.</title>
        <authorList>
            <person name="Sinetova M.A."/>
            <person name="Bolakhan K."/>
            <person name="Zayadan B.K."/>
            <person name="Mironov K.S."/>
            <person name="Ustinova V."/>
            <person name="Kupriyanova E.V."/>
            <person name="Sidorov R.A."/>
            <person name="Skrypnik A.N."/>
            <person name="Gogoleva N.E."/>
            <person name="Gogolev Y.V."/>
            <person name="Los D.A."/>
        </authorList>
    </citation>
    <scope>NUCLEOTIDE SEQUENCE [LARGE SCALE GENOMIC DNA]</scope>
    <source>
        <strain evidence="1">IPPAS B-1220</strain>
    </source>
</reference>
<gene>
    <name evidence="1" type="ORF">BH720_03995</name>
</gene>
<comment type="caution">
    <text evidence="1">The sequence shown here is derived from an EMBL/GenBank/DDBJ whole genome shotgun (WGS) entry which is preliminary data.</text>
</comment>
<name>A0A1E5QPK2_9CYAN</name>
<protein>
    <submittedName>
        <fullName evidence="1">Uncharacterized protein</fullName>
    </submittedName>
</protein>
<dbReference type="EMBL" id="MJGC01000037">
    <property type="protein sequence ID" value="OEJ76517.1"/>
    <property type="molecule type" value="Genomic_DNA"/>
</dbReference>
<dbReference type="AlphaFoldDB" id="A0A1E5QPK2"/>
<sequence>METAQLQIDIEQVLSLILNQGPEVIAHLTAILQSIVQGAGILGGIATLVSRSPALVEMANQLLALISAGATIPEIAAALAEFANTVGVSAQAIMSLLQLLASLLLV</sequence>